<evidence type="ECO:0000313" key="13">
    <source>
        <dbReference type="Proteomes" id="UP001172082"/>
    </source>
</evidence>
<proteinExistence type="inferred from homology"/>
<dbReference type="Proteomes" id="UP001172082">
    <property type="component" value="Unassembled WGS sequence"/>
</dbReference>
<feature type="binding site" evidence="6">
    <location>
        <position position="467"/>
    </location>
    <ligand>
        <name>ATP</name>
        <dbReference type="ChEBI" id="CHEBI:30616"/>
    </ligand>
</feature>
<comment type="PTM">
    <text evidence="6 7">An intermediate of this reaction is the autophosphorylated ppk in which a phosphate is covalently linked to a histidine residue through a N-P bond.</text>
</comment>
<keyword evidence="6" id="KW-0479">Metal-binding</keyword>
<dbReference type="CDD" id="cd09167">
    <property type="entry name" value="PLDc_EcPPK1_C2_like"/>
    <property type="match status" value="1"/>
</dbReference>
<dbReference type="InterPro" id="IPR025198">
    <property type="entry name" value="PPK_N_dom"/>
</dbReference>
<dbReference type="SUPFAM" id="SSF143724">
    <property type="entry name" value="PHP14-like"/>
    <property type="match status" value="1"/>
</dbReference>
<dbReference type="Gene3D" id="3.30.1840.10">
    <property type="entry name" value="Polyphosphate kinase middle domain"/>
    <property type="match status" value="1"/>
</dbReference>
<dbReference type="RefSeq" id="WP_346753495.1">
    <property type="nucleotide sequence ID" value="NZ_JAUJEA010000007.1"/>
</dbReference>
<dbReference type="CDD" id="cd09164">
    <property type="entry name" value="PLDc_EcPPK1_C1_like"/>
    <property type="match status" value="1"/>
</dbReference>
<keyword evidence="3 6" id="KW-0547">Nucleotide-binding</keyword>
<reference evidence="12" key="1">
    <citation type="submission" date="2023-06" db="EMBL/GenBank/DDBJ databases">
        <title>Genomic of Parafulvivirga corallium.</title>
        <authorList>
            <person name="Wang G."/>
        </authorList>
    </citation>
    <scope>NUCLEOTIDE SEQUENCE</scope>
    <source>
        <strain evidence="12">BMA10</strain>
    </source>
</reference>
<feature type="binding site" evidence="6">
    <location>
        <position position="563"/>
    </location>
    <ligand>
        <name>ATP</name>
        <dbReference type="ChEBI" id="CHEBI:30616"/>
    </ligand>
</feature>
<sequence length="688" mass="81097">MEEQQHYFNRDLSWLSFNYRVLQEAKDKEVPLYERIKFLAIYSSNLDEFFRVRVASIMSLASIDKKKLNKELELKPKKLLQQIHHTVQIQLNEFGEILHDHILPELRENNINLHYGTKIPSEHHAEIQHFFKSKVLAYLQPVFLKPGKKRPYFLNNRGIYFVLKLKNLKKDKIEYAHLNIPSEYLPRFMIFKSADESHEIVFLDDIIKLNLKFVFPNHRVLGCYSIKLNKDADLNIEDEYSGDLVEKIRKQLDKRNIGEASRFLFDNKMPEEFLDYLMEVYQLDEEELVPGGRYHNLNDFFKLPNPHKPKFQNEQQKPVVKKSLDRESSIFAAIRKKDQMLHFPYHSYDYVLRFFNEAAIDPNVEEIKITLYRIAAESLIARALISAAKNDKKVTVFVEVKARFDEENNLRWAKKMEEAGINIIYSIPGLKVHAKVALVKRKNDADEISGYAFFGTGNFNESTASIYVDHGLLTTHPEMIQELDMVFKYLHKRKPVKEFNHLLVSQFNLQERFLEKMDREIANAKAGNRAEITIKLNNLEDEVMIDKLYEANCAGVKVTLINRGICCLVPGIEGLSENIKVIRLVDMFLEHARIFMFYNGGEEEIYLSSADWMKRNLYRRIEVGFPVYDPKIKRELKKFIQLQIQDNCKLKSINQQHENVEVIRRKNQPSRRAQRDAYHWIKAMEQGR</sequence>
<keyword evidence="13" id="KW-1185">Reference proteome</keyword>
<dbReference type="EMBL" id="JAUJEA010000007">
    <property type="protein sequence ID" value="MDN5203473.1"/>
    <property type="molecule type" value="Genomic_DNA"/>
</dbReference>
<gene>
    <name evidence="12" type="primary">ppk1</name>
    <name evidence="6" type="synonym">ppk</name>
    <name evidence="12" type="ORF">QQ008_18950</name>
</gene>
<feature type="binding site" evidence="6">
    <location>
        <position position="591"/>
    </location>
    <ligand>
        <name>ATP</name>
        <dbReference type="ChEBI" id="CHEBI:30616"/>
    </ligand>
</feature>
<evidence type="ECO:0000259" key="11">
    <source>
        <dbReference type="Pfam" id="PF17941"/>
    </source>
</evidence>
<organism evidence="12 13">
    <name type="scientific">Splendidivirga corallicola</name>
    <dbReference type="NCBI Taxonomy" id="3051826"/>
    <lineage>
        <taxon>Bacteria</taxon>
        <taxon>Pseudomonadati</taxon>
        <taxon>Bacteroidota</taxon>
        <taxon>Cytophagia</taxon>
        <taxon>Cytophagales</taxon>
        <taxon>Splendidivirgaceae</taxon>
        <taxon>Splendidivirga</taxon>
    </lineage>
</organism>
<feature type="domain" description="Polyphosphate kinase middle" evidence="8">
    <location>
        <begin position="123"/>
        <end position="303"/>
    </location>
</feature>
<feature type="active site" description="Phosphohistidine intermediate" evidence="6">
    <location>
        <position position="433"/>
    </location>
</feature>
<evidence type="ECO:0000256" key="7">
    <source>
        <dbReference type="RuleBase" id="RU003800"/>
    </source>
</evidence>
<protein>
    <recommendedName>
        <fullName evidence="6 7">Polyphosphate kinase</fullName>
        <ecNumber evidence="6 7">2.7.4.1</ecNumber>
    </recommendedName>
    <alternativeName>
        <fullName evidence="6">ATP-polyphosphate phosphotransferase</fullName>
    </alternativeName>
    <alternativeName>
        <fullName evidence="6">Polyphosphoric acid kinase</fullName>
    </alternativeName>
</protein>
<dbReference type="InterPro" id="IPR003414">
    <property type="entry name" value="PP_kinase"/>
</dbReference>
<evidence type="ECO:0000256" key="1">
    <source>
        <dbReference type="ARBA" id="ARBA00022553"/>
    </source>
</evidence>
<evidence type="ECO:0000256" key="3">
    <source>
        <dbReference type="ARBA" id="ARBA00022741"/>
    </source>
</evidence>
<evidence type="ECO:0000256" key="2">
    <source>
        <dbReference type="ARBA" id="ARBA00022679"/>
    </source>
</evidence>
<dbReference type="Gene3D" id="1.20.58.310">
    <property type="entry name" value="Polyphosphate kinase N-terminal domain"/>
    <property type="match status" value="1"/>
</dbReference>
<dbReference type="NCBIfam" id="NF003917">
    <property type="entry name" value="PRK05443.1-1"/>
    <property type="match status" value="1"/>
</dbReference>
<dbReference type="GO" id="GO:0008976">
    <property type="term" value="F:polyphosphate kinase activity"/>
    <property type="evidence" value="ECO:0007669"/>
    <property type="project" value="UniProtKB-EC"/>
</dbReference>
<keyword evidence="5 6" id="KW-0067">ATP-binding</keyword>
<dbReference type="PIRSF" id="PIRSF015589">
    <property type="entry name" value="PP_kinase"/>
    <property type="match status" value="1"/>
</dbReference>
<evidence type="ECO:0000256" key="4">
    <source>
        <dbReference type="ARBA" id="ARBA00022777"/>
    </source>
</evidence>
<dbReference type="PANTHER" id="PTHR30218:SF0">
    <property type="entry name" value="POLYPHOSPHATE KINASE"/>
    <property type="match status" value="1"/>
</dbReference>
<comment type="caution">
    <text evidence="12">The sequence shown here is derived from an EMBL/GenBank/DDBJ whole genome shotgun (WGS) entry which is preliminary data.</text>
</comment>
<comment type="similarity">
    <text evidence="6 7">Belongs to the polyphosphate kinase 1 (PPK1) family.</text>
</comment>
<comment type="cofactor">
    <cofactor evidence="6">
        <name>Mg(2+)</name>
        <dbReference type="ChEBI" id="CHEBI:18420"/>
    </cofactor>
</comment>
<dbReference type="InterPro" id="IPR041108">
    <property type="entry name" value="PP_kinase_C_1"/>
</dbReference>
<dbReference type="InterPro" id="IPR024953">
    <property type="entry name" value="PP_kinase_middle"/>
</dbReference>
<dbReference type="PANTHER" id="PTHR30218">
    <property type="entry name" value="POLYPHOSPHATE KINASE"/>
    <property type="match status" value="1"/>
</dbReference>
<evidence type="ECO:0000259" key="9">
    <source>
        <dbReference type="Pfam" id="PF13089"/>
    </source>
</evidence>
<feature type="binding site" evidence="6">
    <location>
        <position position="403"/>
    </location>
    <ligand>
        <name>Mg(2+)</name>
        <dbReference type="ChEBI" id="CHEBI:18420"/>
    </ligand>
</feature>
<keyword evidence="6" id="KW-0460">Magnesium</keyword>
<keyword evidence="2 6" id="KW-0808">Transferase</keyword>
<dbReference type="InterPro" id="IPR036832">
    <property type="entry name" value="PPK_N_dom_sf"/>
</dbReference>
<keyword evidence="1 6" id="KW-0597">Phosphoprotein</keyword>
<feature type="binding site" evidence="6">
    <location>
        <position position="373"/>
    </location>
    <ligand>
        <name>Mg(2+)</name>
        <dbReference type="ChEBI" id="CHEBI:18420"/>
    </ligand>
</feature>
<feature type="binding site" evidence="6">
    <location>
        <position position="45"/>
    </location>
    <ligand>
        <name>ATP</name>
        <dbReference type="ChEBI" id="CHEBI:30616"/>
    </ligand>
</feature>
<evidence type="ECO:0000313" key="12">
    <source>
        <dbReference type="EMBL" id="MDN5203473.1"/>
    </source>
</evidence>
<evidence type="ECO:0000259" key="10">
    <source>
        <dbReference type="Pfam" id="PF13090"/>
    </source>
</evidence>
<name>A0ABT8KST3_9BACT</name>
<dbReference type="SUPFAM" id="SSF140356">
    <property type="entry name" value="PPK N-terminal domain-like"/>
    <property type="match status" value="1"/>
</dbReference>
<evidence type="ECO:0000256" key="6">
    <source>
        <dbReference type="HAMAP-Rule" id="MF_00347"/>
    </source>
</evidence>
<keyword evidence="4 6" id="KW-0418">Kinase</keyword>
<dbReference type="InterPro" id="IPR025200">
    <property type="entry name" value="PPK_C_dom2"/>
</dbReference>
<feature type="domain" description="Polyphosphate kinase C-terminal" evidence="10">
    <location>
        <begin position="502"/>
        <end position="674"/>
    </location>
</feature>
<comment type="catalytic activity">
    <reaction evidence="6 7">
        <text>[phosphate](n) + ATP = [phosphate](n+1) + ADP</text>
        <dbReference type="Rhea" id="RHEA:19573"/>
        <dbReference type="Rhea" id="RHEA-COMP:9859"/>
        <dbReference type="Rhea" id="RHEA-COMP:14280"/>
        <dbReference type="ChEBI" id="CHEBI:16838"/>
        <dbReference type="ChEBI" id="CHEBI:30616"/>
        <dbReference type="ChEBI" id="CHEBI:456216"/>
        <dbReference type="EC" id="2.7.4.1"/>
    </reaction>
</comment>
<feature type="domain" description="Polyphosphate kinase C-terminal" evidence="11">
    <location>
        <begin position="329"/>
        <end position="493"/>
    </location>
</feature>
<dbReference type="Pfam" id="PF17941">
    <property type="entry name" value="PP_kinase_C_1"/>
    <property type="match status" value="1"/>
</dbReference>
<comment type="function">
    <text evidence="6 7">Catalyzes the reversible transfer of the terminal phosphate of ATP to form a long-chain polyphosphate (polyP).</text>
</comment>
<dbReference type="NCBIfam" id="TIGR03705">
    <property type="entry name" value="poly_P_kin"/>
    <property type="match status" value="1"/>
</dbReference>
<dbReference type="Pfam" id="PF02503">
    <property type="entry name" value="PP_kinase"/>
    <property type="match status" value="1"/>
</dbReference>
<evidence type="ECO:0000256" key="5">
    <source>
        <dbReference type="ARBA" id="ARBA00022840"/>
    </source>
</evidence>
<feature type="domain" description="Polyphosphate kinase N-terminal" evidence="9">
    <location>
        <begin position="7"/>
        <end position="113"/>
    </location>
</feature>
<dbReference type="Pfam" id="PF13089">
    <property type="entry name" value="PP_kinase_N"/>
    <property type="match status" value="1"/>
</dbReference>
<dbReference type="Pfam" id="PF13090">
    <property type="entry name" value="PP_kinase_C"/>
    <property type="match status" value="1"/>
</dbReference>
<evidence type="ECO:0000259" key="8">
    <source>
        <dbReference type="Pfam" id="PF02503"/>
    </source>
</evidence>
<dbReference type="EC" id="2.7.4.1" evidence="6 7"/>
<dbReference type="SUPFAM" id="SSF56024">
    <property type="entry name" value="Phospholipase D/nuclease"/>
    <property type="match status" value="2"/>
</dbReference>
<dbReference type="HAMAP" id="MF_00347">
    <property type="entry name" value="Polyphosphate_kinase"/>
    <property type="match status" value="1"/>
</dbReference>
<dbReference type="Gene3D" id="3.30.870.10">
    <property type="entry name" value="Endonuclease Chain A"/>
    <property type="match status" value="2"/>
</dbReference>
<dbReference type="InterPro" id="IPR036830">
    <property type="entry name" value="PP_kinase_middle_dom_sf"/>
</dbReference>
<accession>A0ABT8KST3</accession>